<dbReference type="InterPro" id="IPR051087">
    <property type="entry name" value="Mitochondrial_ACSM"/>
</dbReference>
<evidence type="ECO:0000256" key="2">
    <source>
        <dbReference type="ARBA" id="ARBA00022598"/>
    </source>
</evidence>
<dbReference type="GO" id="GO:0016405">
    <property type="term" value="F:CoA-ligase activity"/>
    <property type="evidence" value="ECO:0007669"/>
    <property type="project" value="UniProtKB-ARBA"/>
</dbReference>
<organism evidence="7 8">
    <name type="scientific">Ruminococcus bovis</name>
    <dbReference type="NCBI Taxonomy" id="2564099"/>
    <lineage>
        <taxon>Bacteria</taxon>
        <taxon>Bacillati</taxon>
        <taxon>Bacillota</taxon>
        <taxon>Clostridia</taxon>
        <taxon>Eubacteriales</taxon>
        <taxon>Oscillospiraceae</taxon>
        <taxon>Ruminococcus</taxon>
    </lineage>
</organism>
<reference evidence="7 8" key="1">
    <citation type="submission" date="2019-04" db="EMBL/GenBank/DDBJ databases">
        <authorList>
            <person name="Embree M."/>
            <person name="Gaffney J.R."/>
        </authorList>
    </citation>
    <scope>NUCLEOTIDE SEQUENCE [LARGE SCALE GENOMIC DNA]</scope>
    <source>
        <strain evidence="7 8">JE7A12</strain>
    </source>
</reference>
<dbReference type="GO" id="GO:0015645">
    <property type="term" value="F:fatty acid ligase activity"/>
    <property type="evidence" value="ECO:0007669"/>
    <property type="project" value="TreeGrafter"/>
</dbReference>
<evidence type="ECO:0000256" key="4">
    <source>
        <dbReference type="ARBA" id="ARBA00022840"/>
    </source>
</evidence>
<sequence>MQLFNDFCNYTLDENGVLNSFQLDYPENYNFGYDVVDKMGELAPNDIAMEWTNPDHLHKTFTFADIKRLSNKAANAFKNQGVKKGDRVIVILKRNYEYWYIVPALHKLGAIVIPATNMLTLDDITYRVDTADIRFAVSTPDGDTAETLVKASKERTILEKVFVVRRDVEGAVNFTDEIEKADDNFERVETLAKEPMLIYFTSGTTGYPKAVMHDHTYTLSHIITAKFWQDVKEKGLHLTVAETGWGKASWGKIYGQWLCGCGVMVYDFDHFSPDKLLRVMEKYKVTSFCAPPTVYRYFIKRGMNNYDLSSLKHITTAGEALNPVVFKKVFEQTGLRLMEGFGQTESVLMIGNLVGSEEKVGALGKPTPLYNTMIVDDSGNELPANEVGEIVVVPQENQHGIFMGYCGDEKLYEKVWRNGVYHTGDTAYKDEDGYYWYVGRIDDLIKTRGFRVGPFEIENVLMKHPAVMECAVIGVPDESRGQAIKATVHLAEGYTESRELKRELKTFVNSRVASYKHIQHLEFIDEMPKTISGKIKRTDIREIDRNKIC</sequence>
<dbReference type="AlphaFoldDB" id="A0A4P8XUA7"/>
<dbReference type="KEGG" id="ruj:E5Z56_01895"/>
<dbReference type="Gene3D" id="3.30.300.30">
    <property type="match status" value="1"/>
</dbReference>
<feature type="domain" description="AMP-dependent synthetase/ligase" evidence="5">
    <location>
        <begin position="44"/>
        <end position="405"/>
    </location>
</feature>
<protein>
    <submittedName>
        <fullName evidence="7">Acetyl-CoA synthetase</fullName>
    </submittedName>
</protein>
<dbReference type="EMBL" id="CP039381">
    <property type="protein sequence ID" value="QCT06192.1"/>
    <property type="molecule type" value="Genomic_DNA"/>
</dbReference>
<dbReference type="GO" id="GO:0005524">
    <property type="term" value="F:ATP binding"/>
    <property type="evidence" value="ECO:0007669"/>
    <property type="project" value="UniProtKB-KW"/>
</dbReference>
<dbReference type="Proteomes" id="UP000301475">
    <property type="component" value="Chromosome"/>
</dbReference>
<keyword evidence="2" id="KW-0436">Ligase</keyword>
<keyword evidence="3" id="KW-0547">Nucleotide-binding</keyword>
<dbReference type="GO" id="GO:0004321">
    <property type="term" value="F:fatty-acyl-CoA synthase activity"/>
    <property type="evidence" value="ECO:0007669"/>
    <property type="project" value="TreeGrafter"/>
</dbReference>
<evidence type="ECO:0000313" key="7">
    <source>
        <dbReference type="EMBL" id="QCT06192.1"/>
    </source>
</evidence>
<name>A0A4P8XUA7_9FIRM</name>
<dbReference type="PANTHER" id="PTHR43605">
    <property type="entry name" value="ACYL-COENZYME A SYNTHETASE"/>
    <property type="match status" value="1"/>
</dbReference>
<dbReference type="Pfam" id="PF13193">
    <property type="entry name" value="AMP-binding_C"/>
    <property type="match status" value="1"/>
</dbReference>
<evidence type="ECO:0000256" key="1">
    <source>
        <dbReference type="ARBA" id="ARBA00006432"/>
    </source>
</evidence>
<evidence type="ECO:0000256" key="3">
    <source>
        <dbReference type="ARBA" id="ARBA00022741"/>
    </source>
</evidence>
<dbReference type="Pfam" id="PF00501">
    <property type="entry name" value="AMP-binding"/>
    <property type="match status" value="1"/>
</dbReference>
<proteinExistence type="inferred from homology"/>
<dbReference type="PANTHER" id="PTHR43605:SF10">
    <property type="entry name" value="ACYL-COA SYNTHETASE MEDIUM CHAIN FAMILY MEMBER 3"/>
    <property type="match status" value="1"/>
</dbReference>
<dbReference type="SUPFAM" id="SSF56801">
    <property type="entry name" value="Acetyl-CoA synthetase-like"/>
    <property type="match status" value="1"/>
</dbReference>
<dbReference type="Gene3D" id="3.40.50.12780">
    <property type="entry name" value="N-terminal domain of ligase-like"/>
    <property type="match status" value="1"/>
</dbReference>
<dbReference type="PROSITE" id="PS00455">
    <property type="entry name" value="AMP_BINDING"/>
    <property type="match status" value="1"/>
</dbReference>
<dbReference type="RefSeq" id="WP_138156282.1">
    <property type="nucleotide sequence ID" value="NZ_CP039381.1"/>
</dbReference>
<evidence type="ECO:0000313" key="8">
    <source>
        <dbReference type="Proteomes" id="UP000301475"/>
    </source>
</evidence>
<dbReference type="OrthoDB" id="9778383at2"/>
<dbReference type="InterPro" id="IPR025110">
    <property type="entry name" value="AMP-bd_C"/>
</dbReference>
<gene>
    <name evidence="7" type="ORF">E5Z56_01895</name>
</gene>
<dbReference type="InterPro" id="IPR045851">
    <property type="entry name" value="AMP-bd_C_sf"/>
</dbReference>
<keyword evidence="4" id="KW-0067">ATP-binding</keyword>
<dbReference type="GO" id="GO:0006633">
    <property type="term" value="P:fatty acid biosynthetic process"/>
    <property type="evidence" value="ECO:0007669"/>
    <property type="project" value="TreeGrafter"/>
</dbReference>
<feature type="domain" description="AMP-binding enzyme C-terminal" evidence="6">
    <location>
        <begin position="456"/>
        <end position="534"/>
    </location>
</feature>
<evidence type="ECO:0000259" key="5">
    <source>
        <dbReference type="Pfam" id="PF00501"/>
    </source>
</evidence>
<accession>A0A4P8XUA7</accession>
<keyword evidence="8" id="KW-1185">Reference proteome</keyword>
<dbReference type="GO" id="GO:0006637">
    <property type="term" value="P:acyl-CoA metabolic process"/>
    <property type="evidence" value="ECO:0007669"/>
    <property type="project" value="TreeGrafter"/>
</dbReference>
<dbReference type="InterPro" id="IPR020845">
    <property type="entry name" value="AMP-binding_CS"/>
</dbReference>
<dbReference type="InterPro" id="IPR042099">
    <property type="entry name" value="ANL_N_sf"/>
</dbReference>
<comment type="similarity">
    <text evidence="1">Belongs to the ATP-dependent AMP-binding enzyme family.</text>
</comment>
<dbReference type="InterPro" id="IPR000873">
    <property type="entry name" value="AMP-dep_synth/lig_dom"/>
</dbReference>
<evidence type="ECO:0000259" key="6">
    <source>
        <dbReference type="Pfam" id="PF13193"/>
    </source>
</evidence>